<accession>A0A8H8R1Y2</accession>
<evidence type="ECO:0000256" key="6">
    <source>
        <dbReference type="ARBA" id="ARBA00022989"/>
    </source>
</evidence>
<keyword evidence="7" id="KW-0496">Mitochondrion</keyword>
<dbReference type="GO" id="GO:0005743">
    <property type="term" value="C:mitochondrial inner membrane"/>
    <property type="evidence" value="ECO:0007669"/>
    <property type="project" value="UniProtKB-SubCell"/>
</dbReference>
<keyword evidence="5" id="KW-0809">Transit peptide</keyword>
<proteinExistence type="inferred from homology"/>
<dbReference type="GO" id="GO:0032977">
    <property type="term" value="F:membrane insertase activity"/>
    <property type="evidence" value="ECO:0007669"/>
    <property type="project" value="InterPro"/>
</dbReference>
<evidence type="ECO:0000256" key="5">
    <source>
        <dbReference type="ARBA" id="ARBA00022946"/>
    </source>
</evidence>
<sequence>MLPSRGLRWSGQAIGIGRRRLDLFPASTRQFSSTVQRNAPIRGSPLLSYNCPSLGRISSKSQLSTTNILMRNGAAVRFASSAPLSASAIPATSTTTNTPTDAAGASASSLDSVTPTSLDDFSAGYAAESLADVPHYLGYFKDLGLDYGWGPTAGMEWVLEHVHVLAGTPWWVSIAITSVLVRIALFKLYVNAADNGARMAATAPLTAPITAKMKDAQARGDNTAVFQHYSEISAIQKKAGASIMKQFVPAIGGIATFGIFKFLRAASALPVPSMETGGILWFENLTIPDPYFLIPLATAGMVHWLIRKGGETGVSTLSPGMLNAMMWGIPTISLLFTWWLPASVQLSFFVTGLLSFTQVTMMRQPWFRQYFKMVPLPESGSKGPSLSAYKGTIKRLESPVLTQEELNARFQSSSSSFPRQPEAPKSALKKMMNVALKPLEPVKAAMAPTITSARNMQNDQNKKRGKKDAQKYEEKRSEEVRREREARAEGERHRRALRRENKEALRRQNKEN</sequence>
<evidence type="ECO:0000256" key="8">
    <source>
        <dbReference type="ARBA" id="ARBA00023136"/>
    </source>
</evidence>
<evidence type="ECO:0000313" key="14">
    <source>
        <dbReference type="Proteomes" id="UP000431533"/>
    </source>
</evidence>
<keyword evidence="14" id="KW-1185">Reference proteome</keyword>
<evidence type="ECO:0000313" key="13">
    <source>
        <dbReference type="EMBL" id="TVY26909.1"/>
    </source>
</evidence>
<protein>
    <submittedName>
        <fullName evidence="13">Mitochondrial inner membrane protein</fullName>
    </submittedName>
</protein>
<keyword evidence="4" id="KW-0999">Mitochondrion inner membrane</keyword>
<evidence type="ECO:0000256" key="1">
    <source>
        <dbReference type="ARBA" id="ARBA00004448"/>
    </source>
</evidence>
<evidence type="ECO:0000256" key="7">
    <source>
        <dbReference type="ARBA" id="ARBA00023128"/>
    </source>
</evidence>
<dbReference type="AlphaFoldDB" id="A0A8H8R1Y2"/>
<reference evidence="13 14" key="1">
    <citation type="submission" date="2018-05" db="EMBL/GenBank/DDBJ databases">
        <title>Genome sequencing and assembly of the regulated plant pathogen Lachnellula willkommii and related sister species for the development of diagnostic species identification markers.</title>
        <authorList>
            <person name="Giroux E."/>
            <person name="Bilodeau G."/>
        </authorList>
    </citation>
    <scope>NUCLEOTIDE SEQUENCE [LARGE SCALE GENOMIC DNA]</scope>
    <source>
        <strain evidence="13 14">CBS 185.66</strain>
    </source>
</reference>
<evidence type="ECO:0000259" key="12">
    <source>
        <dbReference type="Pfam" id="PF02096"/>
    </source>
</evidence>
<comment type="similarity">
    <text evidence="2 9">Belongs to the OXA1/ALB3/YidC family.</text>
</comment>
<dbReference type="GO" id="GO:0032979">
    <property type="term" value="P:protein insertion into mitochondrial inner membrane from matrix"/>
    <property type="evidence" value="ECO:0007669"/>
    <property type="project" value="TreeGrafter"/>
</dbReference>
<gene>
    <name evidence="13" type="primary">OXA1L</name>
    <name evidence="13" type="ORF">LHYA1_G004837</name>
</gene>
<feature type="region of interest" description="Disordered" evidence="10">
    <location>
        <begin position="89"/>
        <end position="109"/>
    </location>
</feature>
<evidence type="ECO:0000256" key="11">
    <source>
        <dbReference type="SAM" id="Phobius"/>
    </source>
</evidence>
<evidence type="ECO:0000256" key="4">
    <source>
        <dbReference type="ARBA" id="ARBA00022792"/>
    </source>
</evidence>
<comment type="caution">
    <text evidence="13">The sequence shown here is derived from an EMBL/GenBank/DDBJ whole genome shotgun (WGS) entry which is preliminary data.</text>
</comment>
<evidence type="ECO:0000256" key="10">
    <source>
        <dbReference type="SAM" id="MobiDB-lite"/>
    </source>
</evidence>
<evidence type="ECO:0000256" key="9">
    <source>
        <dbReference type="RuleBase" id="RU003945"/>
    </source>
</evidence>
<dbReference type="Pfam" id="PF02096">
    <property type="entry name" value="60KD_IMP"/>
    <property type="match status" value="1"/>
</dbReference>
<dbReference type="InterPro" id="IPR001708">
    <property type="entry name" value="YidC/ALB3/OXA1/COX18"/>
</dbReference>
<dbReference type="PANTHER" id="PTHR12428">
    <property type="entry name" value="OXA1"/>
    <property type="match status" value="1"/>
</dbReference>
<keyword evidence="8 11" id="KW-0472">Membrane</keyword>
<dbReference type="InterPro" id="IPR028055">
    <property type="entry name" value="YidC/Oxa/ALB_C"/>
</dbReference>
<name>A0A8H8R1Y2_9HELO</name>
<feature type="transmembrane region" description="Helical" evidence="11">
    <location>
        <begin position="346"/>
        <end position="363"/>
    </location>
</feature>
<feature type="domain" description="Membrane insertase YidC/Oxa/ALB C-terminal" evidence="12">
    <location>
        <begin position="170"/>
        <end position="363"/>
    </location>
</feature>
<feature type="compositionally biased region" description="Basic and acidic residues" evidence="10">
    <location>
        <begin position="467"/>
        <end position="512"/>
    </location>
</feature>
<keyword evidence="6 11" id="KW-1133">Transmembrane helix</keyword>
<dbReference type="GeneID" id="41985035"/>
<dbReference type="EMBL" id="QGMH01000059">
    <property type="protein sequence ID" value="TVY26909.1"/>
    <property type="molecule type" value="Genomic_DNA"/>
</dbReference>
<evidence type="ECO:0000256" key="2">
    <source>
        <dbReference type="ARBA" id="ARBA00009877"/>
    </source>
</evidence>
<feature type="region of interest" description="Disordered" evidence="10">
    <location>
        <begin position="451"/>
        <end position="512"/>
    </location>
</feature>
<organism evidence="13 14">
    <name type="scientific">Lachnellula hyalina</name>
    <dbReference type="NCBI Taxonomy" id="1316788"/>
    <lineage>
        <taxon>Eukaryota</taxon>
        <taxon>Fungi</taxon>
        <taxon>Dikarya</taxon>
        <taxon>Ascomycota</taxon>
        <taxon>Pezizomycotina</taxon>
        <taxon>Leotiomycetes</taxon>
        <taxon>Helotiales</taxon>
        <taxon>Lachnaceae</taxon>
        <taxon>Lachnellula</taxon>
    </lineage>
</organism>
<comment type="subcellular location">
    <subcellularLocation>
        <location evidence="9">Membrane</location>
        <topology evidence="9">Multi-pass membrane protein</topology>
    </subcellularLocation>
    <subcellularLocation>
        <location evidence="1">Mitochondrion inner membrane</location>
        <topology evidence="1">Multi-pass membrane protein</topology>
    </subcellularLocation>
</comment>
<dbReference type="RefSeq" id="XP_031005697.1">
    <property type="nucleotide sequence ID" value="XM_031149792.1"/>
</dbReference>
<dbReference type="PANTHER" id="PTHR12428:SF66">
    <property type="entry name" value="MITOCHONDRIAL INNER MEMBRANE PROTEIN OXA1L"/>
    <property type="match status" value="1"/>
</dbReference>
<dbReference type="Proteomes" id="UP000431533">
    <property type="component" value="Unassembled WGS sequence"/>
</dbReference>
<keyword evidence="3 9" id="KW-0812">Transmembrane</keyword>
<dbReference type="OrthoDB" id="2148490at2759"/>
<dbReference type="CDD" id="cd20069">
    <property type="entry name" value="5TM_Oxa1-like"/>
    <property type="match status" value="1"/>
</dbReference>
<evidence type="ECO:0000256" key="3">
    <source>
        <dbReference type="ARBA" id="ARBA00022692"/>
    </source>
</evidence>